<dbReference type="GO" id="GO:0005886">
    <property type="term" value="C:plasma membrane"/>
    <property type="evidence" value="ECO:0007669"/>
    <property type="project" value="UniProtKB-SubCell"/>
</dbReference>
<evidence type="ECO:0000256" key="1">
    <source>
        <dbReference type="ARBA" id="ARBA00004651"/>
    </source>
</evidence>
<keyword evidence="11" id="KW-1185">Reference proteome</keyword>
<keyword evidence="5 9" id="KW-0812">Transmembrane</keyword>
<dbReference type="Pfam" id="PF12822">
    <property type="entry name" value="ECF_trnsprt"/>
    <property type="match status" value="1"/>
</dbReference>
<dbReference type="PANTHER" id="PTHR38438:SF1">
    <property type="entry name" value="RIBOFLAVIN TRANSPORTER RIBU"/>
    <property type="match status" value="1"/>
</dbReference>
<evidence type="ECO:0000256" key="4">
    <source>
        <dbReference type="ARBA" id="ARBA00022475"/>
    </source>
</evidence>
<dbReference type="RefSeq" id="WP_227018185.1">
    <property type="nucleotide sequence ID" value="NZ_JAGSND010000005.1"/>
</dbReference>
<evidence type="ECO:0000256" key="5">
    <source>
        <dbReference type="ARBA" id="ARBA00022692"/>
    </source>
</evidence>
<accession>A0A8J7W0D6</accession>
<evidence type="ECO:0000313" key="10">
    <source>
        <dbReference type="EMBL" id="MBR0598054.1"/>
    </source>
</evidence>
<evidence type="ECO:0000256" key="7">
    <source>
        <dbReference type="ARBA" id="ARBA00023136"/>
    </source>
</evidence>
<feature type="transmembrane region" description="Helical" evidence="9">
    <location>
        <begin position="13"/>
        <end position="34"/>
    </location>
</feature>
<organism evidence="10 11">
    <name type="scientific">Sinanaerobacter chloroacetimidivorans</name>
    <dbReference type="NCBI Taxonomy" id="2818044"/>
    <lineage>
        <taxon>Bacteria</taxon>
        <taxon>Bacillati</taxon>
        <taxon>Bacillota</taxon>
        <taxon>Clostridia</taxon>
        <taxon>Peptostreptococcales</taxon>
        <taxon>Anaerovoracaceae</taxon>
        <taxon>Sinanaerobacter</taxon>
    </lineage>
</organism>
<keyword evidence="7 8" id="KW-0472">Membrane</keyword>
<dbReference type="InterPro" id="IPR024529">
    <property type="entry name" value="ECF_trnsprt_substrate-spec"/>
</dbReference>
<sequence>MNRSERTTKLTKMAMLAAISLVLVVLIRIPYPAAPYLVYDPADIPIFIGAFAFGPLAGLVLTAVVSFIQAFILGGDGLIGFFMHFVATGAFVLVAGNIYKRNKTRKNAVIALICGTIIMTVTMLLWNLLITPIFLGVPREAVMAILATVILPFNLLKAGVNSIVTFITYKSIAKFLHK</sequence>
<dbReference type="InterPro" id="IPR025720">
    <property type="entry name" value="RibU"/>
</dbReference>
<protein>
    <recommendedName>
        <fullName evidence="8">Riboflavin transporter</fullName>
    </recommendedName>
</protein>
<evidence type="ECO:0000256" key="9">
    <source>
        <dbReference type="SAM" id="Phobius"/>
    </source>
</evidence>
<evidence type="ECO:0000313" key="11">
    <source>
        <dbReference type="Proteomes" id="UP000675664"/>
    </source>
</evidence>
<evidence type="ECO:0000256" key="3">
    <source>
        <dbReference type="ARBA" id="ARBA00022448"/>
    </source>
</evidence>
<evidence type="ECO:0000256" key="2">
    <source>
        <dbReference type="ARBA" id="ARBA00005540"/>
    </source>
</evidence>
<dbReference type="AlphaFoldDB" id="A0A8J7W0D6"/>
<dbReference type="Gene3D" id="1.10.1760.20">
    <property type="match status" value="1"/>
</dbReference>
<dbReference type="Proteomes" id="UP000675664">
    <property type="component" value="Unassembled WGS sequence"/>
</dbReference>
<reference evidence="10" key="1">
    <citation type="submission" date="2021-04" db="EMBL/GenBank/DDBJ databases">
        <title>Sinoanaerobacter chloroacetimidivorans sp. nov., an obligate anaerobic bacterium isolated from anaerobic sludge.</title>
        <authorList>
            <person name="Bao Y."/>
        </authorList>
    </citation>
    <scope>NUCLEOTIDE SEQUENCE</scope>
    <source>
        <strain evidence="10">BAD-6</strain>
    </source>
</reference>
<dbReference type="GO" id="GO:0032217">
    <property type="term" value="F:riboflavin transmembrane transporter activity"/>
    <property type="evidence" value="ECO:0007669"/>
    <property type="project" value="UniProtKB-UniRule"/>
</dbReference>
<dbReference type="PIRSF" id="PIRSF037778">
    <property type="entry name" value="UCP037778_transp_RibU"/>
    <property type="match status" value="1"/>
</dbReference>
<comment type="caution">
    <text evidence="10">The sequence shown here is derived from an EMBL/GenBank/DDBJ whole genome shotgun (WGS) entry which is preliminary data.</text>
</comment>
<proteinExistence type="inferred from homology"/>
<reference evidence="10" key="2">
    <citation type="submission" date="2021-04" db="EMBL/GenBank/DDBJ databases">
        <authorList>
            <person name="Liu J."/>
        </authorList>
    </citation>
    <scope>NUCLEOTIDE SEQUENCE</scope>
    <source>
        <strain evidence="10">BAD-6</strain>
    </source>
</reference>
<dbReference type="EMBL" id="JAGSND010000005">
    <property type="protein sequence ID" value="MBR0598054.1"/>
    <property type="molecule type" value="Genomic_DNA"/>
</dbReference>
<feature type="transmembrane region" description="Helical" evidence="9">
    <location>
        <begin position="78"/>
        <end position="96"/>
    </location>
</feature>
<keyword evidence="3 8" id="KW-0813">Transport</keyword>
<gene>
    <name evidence="10" type="ORF">KCX82_09230</name>
</gene>
<comment type="subcellular location">
    <subcellularLocation>
        <location evidence="1">Cell membrane</location>
        <topology evidence="1">Multi-pass membrane protein</topology>
    </subcellularLocation>
</comment>
<comment type="function">
    <text evidence="8">Probably a riboflavin-binding protein that interacts with the energy-coupling factor (ECF) ABC-transporter complex.</text>
</comment>
<evidence type="ECO:0000256" key="8">
    <source>
        <dbReference type="PIRNR" id="PIRNR037778"/>
    </source>
</evidence>
<feature type="transmembrane region" description="Helical" evidence="9">
    <location>
        <begin position="141"/>
        <end position="169"/>
    </location>
</feature>
<dbReference type="PANTHER" id="PTHR38438">
    <property type="entry name" value="RIBOFLAVIN TRANSPORTER RIBU"/>
    <property type="match status" value="1"/>
</dbReference>
<comment type="similarity">
    <text evidence="2 8">Belongs to the prokaryotic riboflavin transporter (P-RFT) (TC 2.A.87) family.</text>
</comment>
<evidence type="ECO:0000256" key="6">
    <source>
        <dbReference type="ARBA" id="ARBA00022989"/>
    </source>
</evidence>
<name>A0A8J7W0D6_9FIRM</name>
<keyword evidence="6 9" id="KW-1133">Transmembrane helix</keyword>
<keyword evidence="4 8" id="KW-1003">Cell membrane</keyword>
<feature type="transmembrane region" description="Helical" evidence="9">
    <location>
        <begin position="108"/>
        <end position="129"/>
    </location>
</feature>
<feature type="transmembrane region" description="Helical" evidence="9">
    <location>
        <begin position="46"/>
        <end position="72"/>
    </location>
</feature>